<keyword evidence="6" id="KW-1185">Reference proteome</keyword>
<dbReference type="PANTHER" id="PTHR33376:SF7">
    <property type="entry name" value="C4-DICARBOXYLATE-BINDING PROTEIN DCTB"/>
    <property type="match status" value="1"/>
</dbReference>
<dbReference type="NCBIfam" id="NF037995">
    <property type="entry name" value="TRAP_S1"/>
    <property type="match status" value="1"/>
</dbReference>
<dbReference type="InterPro" id="IPR038404">
    <property type="entry name" value="TRAP_DctP_sf"/>
</dbReference>
<dbReference type="RefSeq" id="WP_246902362.1">
    <property type="nucleotide sequence ID" value="NZ_JALJRB010000001.1"/>
</dbReference>
<feature type="chain" id="PRO_5041396516" evidence="4">
    <location>
        <begin position="26"/>
        <end position="330"/>
    </location>
</feature>
<organism evidence="5 6">
    <name type="scientific">Desulfatitalea alkaliphila</name>
    <dbReference type="NCBI Taxonomy" id="2929485"/>
    <lineage>
        <taxon>Bacteria</taxon>
        <taxon>Pseudomonadati</taxon>
        <taxon>Thermodesulfobacteriota</taxon>
        <taxon>Desulfobacteria</taxon>
        <taxon>Desulfobacterales</taxon>
        <taxon>Desulfosarcinaceae</taxon>
        <taxon>Desulfatitalea</taxon>
    </lineage>
</organism>
<evidence type="ECO:0000256" key="2">
    <source>
        <dbReference type="ARBA" id="ARBA00022448"/>
    </source>
</evidence>
<keyword evidence="2" id="KW-0813">Transport</keyword>
<dbReference type="EMBL" id="JALJRB010000001">
    <property type="protein sequence ID" value="MCJ8499212.1"/>
    <property type="molecule type" value="Genomic_DNA"/>
</dbReference>
<reference evidence="5" key="1">
    <citation type="submission" date="2022-04" db="EMBL/GenBank/DDBJ databases">
        <title>Desulfatitalea alkaliphila sp. nov., a novel anaerobic sulfate-reducing bacterium isolated from terrestrial mud volcano, Taman Peninsula, Russia.</title>
        <authorList>
            <person name="Khomyakova M.A."/>
            <person name="Merkel A.Y."/>
            <person name="Slobodkin A.I."/>
        </authorList>
    </citation>
    <scope>NUCLEOTIDE SEQUENCE</scope>
    <source>
        <strain evidence="5">M08but</strain>
    </source>
</reference>
<dbReference type="InterPro" id="IPR018389">
    <property type="entry name" value="DctP_fam"/>
</dbReference>
<dbReference type="AlphaFoldDB" id="A0AA41UI28"/>
<evidence type="ECO:0000256" key="1">
    <source>
        <dbReference type="ARBA" id="ARBA00009023"/>
    </source>
</evidence>
<feature type="signal peptide" evidence="4">
    <location>
        <begin position="1"/>
        <end position="25"/>
    </location>
</feature>
<keyword evidence="3 4" id="KW-0732">Signal</keyword>
<comment type="caution">
    <text evidence="5">The sequence shown here is derived from an EMBL/GenBank/DDBJ whole genome shotgun (WGS) entry which is preliminary data.</text>
</comment>
<dbReference type="PANTHER" id="PTHR33376">
    <property type="match status" value="1"/>
</dbReference>
<dbReference type="GO" id="GO:0055085">
    <property type="term" value="P:transmembrane transport"/>
    <property type="evidence" value="ECO:0007669"/>
    <property type="project" value="InterPro"/>
</dbReference>
<name>A0AA41UI28_9BACT</name>
<dbReference type="Pfam" id="PF03480">
    <property type="entry name" value="DctP"/>
    <property type="match status" value="1"/>
</dbReference>
<protein>
    <submittedName>
        <fullName evidence="5">TRAP transporter substrate-binding protein</fullName>
    </submittedName>
</protein>
<dbReference type="CDD" id="cd13603">
    <property type="entry name" value="PBP2_TRAP_Siap_TeaA_like"/>
    <property type="match status" value="1"/>
</dbReference>
<dbReference type="Proteomes" id="UP001165427">
    <property type="component" value="Unassembled WGS sequence"/>
</dbReference>
<evidence type="ECO:0000313" key="6">
    <source>
        <dbReference type="Proteomes" id="UP001165427"/>
    </source>
</evidence>
<evidence type="ECO:0000256" key="4">
    <source>
        <dbReference type="SAM" id="SignalP"/>
    </source>
</evidence>
<gene>
    <name evidence="5" type="ORF">MRX98_01385</name>
</gene>
<evidence type="ECO:0000256" key="3">
    <source>
        <dbReference type="ARBA" id="ARBA00022729"/>
    </source>
</evidence>
<sequence>MKNRVLMSVLCLVFAISLLPVVASAEKELKLASWGPTQHYVATARAEWINEVNEKLAGRYKIVDYPGGQLFGPREMHTAVARGSVDLGVVLQPAMLAMVPILQGVYLPFAFDNLDEVAEAYSGESLEILERAMEAKRLKLVYMSYTDGVQMYSAKGNIEKVEDLKGLRVLSQSPIFSEIMAKLGAAPDTSVPQTEQYMALQRGISDAIANSVVGGYFQKNHEVAPYVTLMDMSFSTIPVLMNLNTWNSLPADVQEVLTSIGHEKGLKTLAMAKGWQANFENKLKEEGATVTEMSDEEMEKIRVVAREVWEKWAKDNGPEAQRLLEISLKR</sequence>
<evidence type="ECO:0000313" key="5">
    <source>
        <dbReference type="EMBL" id="MCJ8499212.1"/>
    </source>
</evidence>
<dbReference type="Gene3D" id="3.40.190.170">
    <property type="entry name" value="Bacterial extracellular solute-binding protein, family 7"/>
    <property type="match status" value="1"/>
</dbReference>
<proteinExistence type="inferred from homology"/>
<comment type="similarity">
    <text evidence="1">Belongs to the bacterial solute-binding protein 7 family.</text>
</comment>
<accession>A0AA41UI28</accession>